<evidence type="ECO:0000313" key="1">
    <source>
        <dbReference type="EMBL" id="WAQ88395.1"/>
    </source>
</evidence>
<name>A0ABY7CUR1_9BASI</name>
<organism evidence="1 2">
    <name type="scientific">Puccinia triticina</name>
    <dbReference type="NCBI Taxonomy" id="208348"/>
    <lineage>
        <taxon>Eukaryota</taxon>
        <taxon>Fungi</taxon>
        <taxon>Dikarya</taxon>
        <taxon>Basidiomycota</taxon>
        <taxon>Pucciniomycotina</taxon>
        <taxon>Pucciniomycetes</taxon>
        <taxon>Pucciniales</taxon>
        <taxon>Pucciniaceae</taxon>
        <taxon>Puccinia</taxon>
    </lineage>
</organism>
<dbReference type="RefSeq" id="XP_053023950.1">
    <property type="nucleotide sequence ID" value="XM_053172740.1"/>
</dbReference>
<evidence type="ECO:0000313" key="2">
    <source>
        <dbReference type="Proteomes" id="UP001164743"/>
    </source>
</evidence>
<sequence>MLPENLETDVLNERQQWLQNICSQFNCTRPVLQSVLDNLAKKNFRLWLSWNSQSLELLKWSKSYLDVSKEAEASLEYQWDLIVMQSKAMWETLVSGNSVMMEYESGEDQLEEDMLAQEQNDFYEQDNFI</sequence>
<gene>
    <name evidence="1" type="ORF">PtA15_9A522</name>
</gene>
<dbReference type="EMBL" id="CP110429">
    <property type="protein sequence ID" value="WAQ88395.1"/>
    <property type="molecule type" value="Genomic_DNA"/>
</dbReference>
<dbReference type="Proteomes" id="UP001164743">
    <property type="component" value="Chromosome 9A"/>
</dbReference>
<proteinExistence type="predicted"/>
<accession>A0ABY7CUR1</accession>
<reference evidence="1" key="1">
    <citation type="submission" date="2022-10" db="EMBL/GenBank/DDBJ databases">
        <title>Puccinia triticina Genome sequencing and assembly.</title>
        <authorList>
            <person name="Li C."/>
        </authorList>
    </citation>
    <scope>NUCLEOTIDE SEQUENCE</scope>
    <source>
        <strain evidence="1">Pt15</strain>
    </source>
</reference>
<protein>
    <submittedName>
        <fullName evidence="1">Uncharacterized protein</fullName>
    </submittedName>
</protein>
<dbReference type="GeneID" id="77813635"/>
<keyword evidence="2" id="KW-1185">Reference proteome</keyword>